<dbReference type="Proteomes" id="UP000193711">
    <property type="component" value="Unassembled WGS sequence"/>
</dbReference>
<name>A0A1X7MZX0_9MICO</name>
<accession>A0A1X7MZX0</accession>
<gene>
    <name evidence="1" type="ORF">SAMN06295885_0435</name>
</gene>
<dbReference type="RefSeq" id="WP_085474960.1">
    <property type="nucleotide sequence ID" value="NZ_FXBM01000001.1"/>
</dbReference>
<dbReference type="EMBL" id="FXBM01000001">
    <property type="protein sequence ID" value="SMH30504.1"/>
    <property type="molecule type" value="Genomic_DNA"/>
</dbReference>
<proteinExistence type="predicted"/>
<dbReference type="STRING" id="1891671.SAMN06295885_0435"/>
<sequence length="131" mass="13343">MIGAGGRVAEREPSASAVIGALLTTLEGVALLVPARAEVRDVLAHAATALTPTGLPLAEGRLGTASGGTFAEPVLVRISGEEVSVAVDVCVRADSSAPDVARAVGSAVREWCVVEHPQRRARVTVRIAAVD</sequence>
<keyword evidence="2" id="KW-1185">Reference proteome</keyword>
<protein>
    <recommendedName>
        <fullName evidence="3">Asp23 family, cell envelope-related function</fullName>
    </recommendedName>
</protein>
<evidence type="ECO:0000313" key="2">
    <source>
        <dbReference type="Proteomes" id="UP000193711"/>
    </source>
</evidence>
<reference evidence="2" key="1">
    <citation type="submission" date="2017-04" db="EMBL/GenBank/DDBJ databases">
        <authorList>
            <person name="Varghese N."/>
            <person name="Submissions S."/>
        </authorList>
    </citation>
    <scope>NUCLEOTIDE SEQUENCE [LARGE SCALE GENOMIC DNA]</scope>
    <source>
        <strain evidence="2">VKM Ac-2121</strain>
    </source>
</reference>
<evidence type="ECO:0008006" key="3">
    <source>
        <dbReference type="Google" id="ProtNLM"/>
    </source>
</evidence>
<dbReference type="AlphaFoldDB" id="A0A1X7MZX0"/>
<dbReference type="OrthoDB" id="5125752at2"/>
<organism evidence="1 2">
    <name type="scientific">Rathayibacter oskolensis</name>
    <dbReference type="NCBI Taxonomy" id="1891671"/>
    <lineage>
        <taxon>Bacteria</taxon>
        <taxon>Bacillati</taxon>
        <taxon>Actinomycetota</taxon>
        <taxon>Actinomycetes</taxon>
        <taxon>Micrococcales</taxon>
        <taxon>Microbacteriaceae</taxon>
        <taxon>Rathayibacter</taxon>
    </lineage>
</organism>
<evidence type="ECO:0000313" key="1">
    <source>
        <dbReference type="EMBL" id="SMH30504.1"/>
    </source>
</evidence>